<keyword evidence="2" id="KW-1185">Reference proteome</keyword>
<dbReference type="Proteomes" id="UP001215280">
    <property type="component" value="Unassembled WGS sequence"/>
</dbReference>
<protein>
    <submittedName>
        <fullName evidence="1">Uncharacterized protein</fullName>
    </submittedName>
</protein>
<organism evidence="1 2">
    <name type="scientific">Mycena maculata</name>
    <dbReference type="NCBI Taxonomy" id="230809"/>
    <lineage>
        <taxon>Eukaryota</taxon>
        <taxon>Fungi</taxon>
        <taxon>Dikarya</taxon>
        <taxon>Basidiomycota</taxon>
        <taxon>Agaricomycotina</taxon>
        <taxon>Agaricomycetes</taxon>
        <taxon>Agaricomycetidae</taxon>
        <taxon>Agaricales</taxon>
        <taxon>Marasmiineae</taxon>
        <taxon>Mycenaceae</taxon>
        <taxon>Mycena</taxon>
    </lineage>
</organism>
<name>A0AAD7JKS6_9AGAR</name>
<proteinExistence type="predicted"/>
<dbReference type="EMBL" id="JARJLG010000037">
    <property type="protein sequence ID" value="KAJ7764594.1"/>
    <property type="molecule type" value="Genomic_DNA"/>
</dbReference>
<comment type="caution">
    <text evidence="1">The sequence shown here is derived from an EMBL/GenBank/DDBJ whole genome shotgun (WGS) entry which is preliminary data.</text>
</comment>
<evidence type="ECO:0000313" key="2">
    <source>
        <dbReference type="Proteomes" id="UP001215280"/>
    </source>
</evidence>
<accession>A0AAD7JKS6</accession>
<dbReference type="AlphaFoldDB" id="A0AAD7JKS6"/>
<reference evidence="1" key="1">
    <citation type="submission" date="2023-03" db="EMBL/GenBank/DDBJ databases">
        <title>Massive genome expansion in bonnet fungi (Mycena s.s.) driven by repeated elements and novel gene families across ecological guilds.</title>
        <authorList>
            <consortium name="Lawrence Berkeley National Laboratory"/>
            <person name="Harder C.B."/>
            <person name="Miyauchi S."/>
            <person name="Viragh M."/>
            <person name="Kuo A."/>
            <person name="Thoen E."/>
            <person name="Andreopoulos B."/>
            <person name="Lu D."/>
            <person name="Skrede I."/>
            <person name="Drula E."/>
            <person name="Henrissat B."/>
            <person name="Morin E."/>
            <person name="Kohler A."/>
            <person name="Barry K."/>
            <person name="LaButti K."/>
            <person name="Morin E."/>
            <person name="Salamov A."/>
            <person name="Lipzen A."/>
            <person name="Mereny Z."/>
            <person name="Hegedus B."/>
            <person name="Baldrian P."/>
            <person name="Stursova M."/>
            <person name="Weitz H."/>
            <person name="Taylor A."/>
            <person name="Grigoriev I.V."/>
            <person name="Nagy L.G."/>
            <person name="Martin F."/>
            <person name="Kauserud H."/>
        </authorList>
    </citation>
    <scope>NUCLEOTIDE SEQUENCE</scope>
    <source>
        <strain evidence="1">CBHHK188m</strain>
    </source>
</reference>
<sequence length="109" mass="11584">MDCQPAIAALAAPKAQPGQYLLAAFHTSLHRLLRARASFRLGSRQHGGQRRCQCLVDACTKEAALGASTPLMSCLCPLDSSLPLSKAATIAGGIKSFRACWLSEWTTSP</sequence>
<gene>
    <name evidence="1" type="ORF">DFH07DRAFT_956052</name>
</gene>
<evidence type="ECO:0000313" key="1">
    <source>
        <dbReference type="EMBL" id="KAJ7764594.1"/>
    </source>
</evidence>